<dbReference type="InterPro" id="IPR009589">
    <property type="entry name" value="PH_YyaB-like"/>
</dbReference>
<accession>E6SNF3</accession>
<dbReference type="HOGENOM" id="CLU_137935_1_0_10"/>
<dbReference type="AlphaFoldDB" id="E6SNF3"/>
<dbReference type="PATRIC" id="fig|693979.3.peg.773"/>
<keyword evidence="1" id="KW-0472">Membrane</keyword>
<dbReference type="GO" id="GO:0030153">
    <property type="term" value="P:bacteriocin immunity"/>
    <property type="evidence" value="ECO:0007669"/>
    <property type="project" value="InterPro"/>
</dbReference>
<proteinExistence type="predicted"/>
<sequence>MNRIFHARIAAGQYLFICLAGTITAYSLWEKHILMAVVFMLLLVVSIEKLIHTTYTVTPDGRLLLFFGRFMRGREILLKDVTGVECASSMRFGRFAVMRYLLIRYGEGKCEVVLPVKEDEFVRLLQERCRQ</sequence>
<dbReference type="OrthoDB" id="1081386at2"/>
<organism evidence="3 4">
    <name type="scientific">Bacteroides helcogenes (strain ATCC 35417 / DSM 20613 / JCM 6297 / CCUG 15421 / P 36-108)</name>
    <dbReference type="NCBI Taxonomy" id="693979"/>
    <lineage>
        <taxon>Bacteria</taxon>
        <taxon>Pseudomonadati</taxon>
        <taxon>Bacteroidota</taxon>
        <taxon>Bacteroidia</taxon>
        <taxon>Bacteroidales</taxon>
        <taxon>Bacteroidaceae</taxon>
        <taxon>Bacteroides</taxon>
    </lineage>
</organism>
<keyword evidence="4" id="KW-1185">Reference proteome</keyword>
<feature type="transmembrane region" description="Helical" evidence="1">
    <location>
        <begin position="7"/>
        <end position="26"/>
    </location>
</feature>
<evidence type="ECO:0000313" key="4">
    <source>
        <dbReference type="Proteomes" id="UP000008630"/>
    </source>
</evidence>
<reference evidence="3 4" key="2">
    <citation type="journal article" date="2011" name="Stand. Genomic Sci.">
        <title>Complete genome sequence of Bacteroides helcogenes type strain (P 36-108).</title>
        <authorList>
            <person name="Pati A."/>
            <person name="Gronow S."/>
            <person name="Zeytun A."/>
            <person name="Lapidus A."/>
            <person name="Nolan M."/>
            <person name="Hammon N."/>
            <person name="Deshpande S."/>
            <person name="Cheng J.F."/>
            <person name="Tapia R."/>
            <person name="Han C."/>
            <person name="Goodwin L."/>
            <person name="Pitluck S."/>
            <person name="Liolios K."/>
            <person name="Pagani I."/>
            <person name="Ivanova N."/>
            <person name="Mavromatis K."/>
            <person name="Chen A."/>
            <person name="Palaniappan K."/>
            <person name="Land M."/>
            <person name="Hauser L."/>
            <person name="Chang Y.J."/>
            <person name="Jeffries C.D."/>
            <person name="Detter J.C."/>
            <person name="Brambilla E."/>
            <person name="Rohde M."/>
            <person name="Goker M."/>
            <person name="Woyke T."/>
            <person name="Bristow J."/>
            <person name="Eisen J.A."/>
            <person name="Markowitz V."/>
            <person name="Hugenholtz P."/>
            <person name="Kyrpides N.C."/>
            <person name="Klenk H.P."/>
            <person name="Lucas S."/>
        </authorList>
    </citation>
    <scope>NUCLEOTIDE SEQUENCE [LARGE SCALE GENOMIC DNA]</scope>
    <source>
        <strain evidence="4">ATCC 35417 / DSM 20613 / JCM 6297 / CCUG 15421 / P 36-108</strain>
    </source>
</reference>
<keyword evidence="1" id="KW-1133">Transmembrane helix</keyword>
<reference key="1">
    <citation type="submission" date="2010-11" db="EMBL/GenBank/DDBJ databases">
        <title>The complete genome of Bacteroides helcogenes P 36-108.</title>
        <authorList>
            <consortium name="US DOE Joint Genome Institute (JGI-PGF)"/>
            <person name="Lucas S."/>
            <person name="Copeland A."/>
            <person name="Lapidus A."/>
            <person name="Bruce D."/>
            <person name="Goodwin L."/>
            <person name="Pitluck S."/>
            <person name="Kyrpides N."/>
            <person name="Mavromatis K."/>
            <person name="Ivanova N."/>
            <person name="Zeytun A."/>
            <person name="Brettin T."/>
            <person name="Detter J.C."/>
            <person name="Tapia R."/>
            <person name="Han C."/>
            <person name="Land M."/>
            <person name="Hauser L."/>
            <person name="Markowitz V."/>
            <person name="Cheng J.-F."/>
            <person name="Hugenholtz P."/>
            <person name="Woyke T."/>
            <person name="Wu D."/>
            <person name="Gronow S."/>
            <person name="Wellnitz S."/>
            <person name="Brambilla E."/>
            <person name="Klenk H.-P."/>
            <person name="Eisen J.A."/>
        </authorList>
    </citation>
    <scope>NUCLEOTIDE SEQUENCE</scope>
    <source>
        <strain>P 36-108</strain>
    </source>
</reference>
<evidence type="ECO:0000313" key="3">
    <source>
        <dbReference type="EMBL" id="ADV42746.1"/>
    </source>
</evidence>
<protein>
    <recommendedName>
        <fullName evidence="2">Uncharacterized protein YyaB-like PH domain-containing protein</fullName>
    </recommendedName>
</protein>
<evidence type="ECO:0000259" key="2">
    <source>
        <dbReference type="Pfam" id="PF06713"/>
    </source>
</evidence>
<dbReference type="Pfam" id="PF06713">
    <property type="entry name" value="bPH_4"/>
    <property type="match status" value="1"/>
</dbReference>
<dbReference type="KEGG" id="bhl:Bache_0724"/>
<feature type="domain" description="Uncharacterized protein YyaB-like PH" evidence="2">
    <location>
        <begin position="53"/>
        <end position="129"/>
    </location>
</feature>
<dbReference type="EMBL" id="CP002352">
    <property type="protein sequence ID" value="ADV42746.1"/>
    <property type="molecule type" value="Genomic_DNA"/>
</dbReference>
<dbReference type="RefSeq" id="WP_013546361.1">
    <property type="nucleotide sequence ID" value="NC_014933.1"/>
</dbReference>
<evidence type="ECO:0000256" key="1">
    <source>
        <dbReference type="SAM" id="Phobius"/>
    </source>
</evidence>
<dbReference type="STRING" id="693979.Bache_0724"/>
<keyword evidence="1" id="KW-0812">Transmembrane</keyword>
<dbReference type="eggNOG" id="ENOG5033MG3">
    <property type="taxonomic scope" value="Bacteria"/>
</dbReference>
<gene>
    <name evidence="3" type="ordered locus">Bache_0724</name>
</gene>
<feature type="transmembrane region" description="Helical" evidence="1">
    <location>
        <begin position="32"/>
        <end position="51"/>
    </location>
</feature>
<dbReference type="Proteomes" id="UP000008630">
    <property type="component" value="Chromosome"/>
</dbReference>
<name>E6SNF3_BACT6</name>